<evidence type="ECO:0000313" key="2">
    <source>
        <dbReference type="Proteomes" id="UP000663864"/>
    </source>
</evidence>
<dbReference type="Gene3D" id="3.40.50.1820">
    <property type="entry name" value="alpha/beta hydrolase"/>
    <property type="match status" value="1"/>
</dbReference>
<dbReference type="EMBL" id="CAJNOT010004337">
    <property type="protein sequence ID" value="CAF1427697.1"/>
    <property type="molecule type" value="Genomic_DNA"/>
</dbReference>
<proteinExistence type="predicted"/>
<dbReference type="Proteomes" id="UP000663864">
    <property type="component" value="Unassembled WGS sequence"/>
</dbReference>
<comment type="caution">
    <text evidence="1">The sequence shown here is derived from an EMBL/GenBank/DDBJ whole genome shotgun (WGS) entry which is preliminary data.</text>
</comment>
<protein>
    <submittedName>
        <fullName evidence="1">Uncharacterized protein</fullName>
    </submittedName>
</protein>
<reference evidence="1" key="1">
    <citation type="submission" date="2021-02" db="EMBL/GenBank/DDBJ databases">
        <authorList>
            <person name="Nowell W R."/>
        </authorList>
    </citation>
    <scope>NUCLEOTIDE SEQUENCE</scope>
</reference>
<dbReference type="AlphaFoldDB" id="A0A815MU85"/>
<gene>
    <name evidence="1" type="ORF">ZHD862_LOCUS34233</name>
</gene>
<evidence type="ECO:0000313" key="1">
    <source>
        <dbReference type="EMBL" id="CAF1427697.1"/>
    </source>
</evidence>
<name>A0A815MU85_9BILA</name>
<accession>A0A815MU85</accession>
<dbReference type="InterPro" id="IPR029058">
    <property type="entry name" value="AB_hydrolase_fold"/>
</dbReference>
<sequence>MNSKKNGSLIIHTINDGDFRITKQAIGRRQNLDRNQIENIHQVKVLNIEAGKDDVVPCDDIYLYQAQLKNTKKSEVGIVPNANHLFTGKERELINIIQPWIQQSID</sequence>
<dbReference type="SUPFAM" id="SSF53474">
    <property type="entry name" value="alpha/beta-Hydrolases"/>
    <property type="match status" value="1"/>
</dbReference>
<organism evidence="1 2">
    <name type="scientific">Rotaria sordida</name>
    <dbReference type="NCBI Taxonomy" id="392033"/>
    <lineage>
        <taxon>Eukaryota</taxon>
        <taxon>Metazoa</taxon>
        <taxon>Spiralia</taxon>
        <taxon>Gnathifera</taxon>
        <taxon>Rotifera</taxon>
        <taxon>Eurotatoria</taxon>
        <taxon>Bdelloidea</taxon>
        <taxon>Philodinida</taxon>
        <taxon>Philodinidae</taxon>
        <taxon>Rotaria</taxon>
    </lineage>
</organism>